<dbReference type="GO" id="GO:0000917">
    <property type="term" value="P:division septum assembly"/>
    <property type="evidence" value="ECO:0007669"/>
    <property type="project" value="UniProtKB-KW"/>
</dbReference>
<keyword evidence="3 5" id="KW-0131">Cell cycle</keyword>
<comment type="caution">
    <text evidence="7">The sequence shown here is derived from an EMBL/GenBank/DDBJ whole genome shotgun (WGS) entry which is preliminary data.</text>
</comment>
<protein>
    <recommendedName>
        <fullName evidence="5">Cell division protein SepF</fullName>
    </recommendedName>
</protein>
<gene>
    <name evidence="5" type="primary">sepF</name>
    <name evidence="7" type="ORF">EDD62_0431</name>
</gene>
<keyword evidence="8" id="KW-1185">Reference proteome</keyword>
<dbReference type="InterPro" id="IPR038594">
    <property type="entry name" value="SepF-like_sf"/>
</dbReference>
<evidence type="ECO:0000256" key="3">
    <source>
        <dbReference type="ARBA" id="ARBA00023306"/>
    </source>
</evidence>
<dbReference type="HAMAP" id="MF_01197">
    <property type="entry name" value="SepF"/>
    <property type="match status" value="1"/>
</dbReference>
<evidence type="ECO:0000256" key="5">
    <source>
        <dbReference type="HAMAP-Rule" id="MF_01197"/>
    </source>
</evidence>
<keyword evidence="1 5" id="KW-0132">Cell division</keyword>
<feature type="region of interest" description="Disordered" evidence="6">
    <location>
        <begin position="29"/>
        <end position="128"/>
    </location>
</feature>
<evidence type="ECO:0000313" key="7">
    <source>
        <dbReference type="EMBL" id="RPF57796.1"/>
    </source>
</evidence>
<dbReference type="PANTHER" id="PTHR35798:SF1">
    <property type="entry name" value="CELL DIVISION PROTEIN SEPF"/>
    <property type="match status" value="1"/>
</dbReference>
<accession>A0A3N5BIX9</accession>
<dbReference type="PANTHER" id="PTHR35798">
    <property type="entry name" value="CELL DIVISION PROTEIN SEPF"/>
    <property type="match status" value="1"/>
</dbReference>
<dbReference type="Pfam" id="PF04472">
    <property type="entry name" value="SepF"/>
    <property type="match status" value="1"/>
</dbReference>
<organism evidence="7 8">
    <name type="scientific">Abyssicoccus albus</name>
    <dbReference type="NCBI Taxonomy" id="1817405"/>
    <lineage>
        <taxon>Bacteria</taxon>
        <taxon>Bacillati</taxon>
        <taxon>Bacillota</taxon>
        <taxon>Bacilli</taxon>
        <taxon>Bacillales</taxon>
        <taxon>Abyssicoccaceae</taxon>
    </lineage>
</organism>
<dbReference type="RefSeq" id="WP_077140450.1">
    <property type="nucleotide sequence ID" value="NZ_CBCSGK010000001.1"/>
</dbReference>
<accession>A0A1Q1G1Y4</accession>
<evidence type="ECO:0000256" key="2">
    <source>
        <dbReference type="ARBA" id="ARBA00023210"/>
    </source>
</evidence>
<dbReference type="Gene3D" id="3.30.110.150">
    <property type="entry name" value="SepF-like protein"/>
    <property type="match status" value="1"/>
</dbReference>
<comment type="function">
    <text evidence="4 5">Cell division protein that is part of the divisome complex and is recruited early to the Z-ring. Probably stimulates Z-ring formation, perhaps through the cross-linking of FtsZ protofilaments. Its function overlaps with FtsA.</text>
</comment>
<dbReference type="STRING" id="1849491.BVH56_05290"/>
<reference evidence="7 8" key="1">
    <citation type="submission" date="2018-11" db="EMBL/GenBank/DDBJ databases">
        <title>Genomic Encyclopedia of Type Strains, Phase IV (KMG-IV): sequencing the most valuable type-strain genomes for metagenomic binning, comparative biology and taxonomic classification.</title>
        <authorList>
            <person name="Goeker M."/>
        </authorList>
    </citation>
    <scope>NUCLEOTIDE SEQUENCE [LARGE SCALE GENOMIC DNA]</scope>
    <source>
        <strain evidence="7 8">DSM 29158</strain>
    </source>
</reference>
<dbReference type="GO" id="GO:0005737">
    <property type="term" value="C:cytoplasm"/>
    <property type="evidence" value="ECO:0007669"/>
    <property type="project" value="UniProtKB-SubCell"/>
</dbReference>
<keyword evidence="5" id="KW-0963">Cytoplasm</keyword>
<dbReference type="AlphaFoldDB" id="A0A1Q1G1Y4"/>
<comment type="subunit">
    <text evidence="5">Homodimer. Interacts with FtsZ.</text>
</comment>
<evidence type="ECO:0000313" key="8">
    <source>
        <dbReference type="Proteomes" id="UP000277108"/>
    </source>
</evidence>
<feature type="compositionally biased region" description="Basic and acidic residues" evidence="6">
    <location>
        <begin position="108"/>
        <end position="128"/>
    </location>
</feature>
<keyword evidence="2 5" id="KW-0717">Septation</keyword>
<sequence length="227" mass="25979">MAIKDMMKGLFFAEYDEVVEVDEFGEPLKEAHDHSGKNNEKKQQFTKPKVVPNHNAINDESSRHHKTSANQTQSIQHRTEEKKSAKIKNLNFNQLTGSKKKGLTSKQNESENRNHSIKNDDQNKQKNTQEEVNNMTTKQYTTSQVCLFEPRVFTDAQDIADELKRDQAILVNMHKMEYEGRRRVVDFLSGCVYSLDGDIQKVGQDIFLCTPSNVGVQGEITESENEV</sequence>
<proteinExistence type="inferred from homology"/>
<comment type="similarity">
    <text evidence="5">Belongs to the SepF family.</text>
</comment>
<dbReference type="InterPro" id="IPR007561">
    <property type="entry name" value="Cell_div_SepF/SepF-rel"/>
</dbReference>
<evidence type="ECO:0000256" key="1">
    <source>
        <dbReference type="ARBA" id="ARBA00022618"/>
    </source>
</evidence>
<dbReference type="GO" id="GO:0043093">
    <property type="term" value="P:FtsZ-dependent cytokinesis"/>
    <property type="evidence" value="ECO:0007669"/>
    <property type="project" value="UniProtKB-UniRule"/>
</dbReference>
<evidence type="ECO:0000256" key="4">
    <source>
        <dbReference type="ARBA" id="ARBA00044936"/>
    </source>
</evidence>
<name>A0A1Q1G1Y4_9BACL</name>
<feature type="compositionally biased region" description="Basic and acidic residues" evidence="6">
    <location>
        <begin position="29"/>
        <end position="43"/>
    </location>
</feature>
<dbReference type="InterPro" id="IPR023052">
    <property type="entry name" value="Cell_div_SepF"/>
</dbReference>
<comment type="subcellular location">
    <subcellularLocation>
        <location evidence="5">Cytoplasm</location>
    </subcellularLocation>
    <text evidence="5">Localizes to the division site, in a FtsZ-dependent manner.</text>
</comment>
<dbReference type="Proteomes" id="UP000277108">
    <property type="component" value="Unassembled WGS sequence"/>
</dbReference>
<evidence type="ECO:0000256" key="6">
    <source>
        <dbReference type="SAM" id="MobiDB-lite"/>
    </source>
</evidence>
<dbReference type="EMBL" id="RKRK01000002">
    <property type="protein sequence ID" value="RPF57796.1"/>
    <property type="molecule type" value="Genomic_DNA"/>
</dbReference>